<keyword evidence="2" id="KW-1133">Transmembrane helix</keyword>
<feature type="compositionally biased region" description="Low complexity" evidence="1">
    <location>
        <begin position="252"/>
        <end position="265"/>
    </location>
</feature>
<reference evidence="4 5" key="1">
    <citation type="submission" date="2016-01" db="EMBL/GenBank/DDBJ databases">
        <title>Use of Whole Genome Sequencing to ascertain that Brevibacterium massiliense (Roux, Raoult 2009) is a later heterotypic synonym of Brevibacterium ravenspurgense (Mages 2008).</title>
        <authorList>
            <person name="Bernier A.-M."/>
            <person name="Burdz T."/>
            <person name="Huynh C."/>
            <person name="Pachecho A.L."/>
            <person name="Wiebe D."/>
            <person name="Bonner C."/>
            <person name="Bernard K."/>
        </authorList>
    </citation>
    <scope>NUCLEOTIDE SEQUENCE [LARGE SCALE GENOMIC DNA]</scope>
    <source>
        <strain evidence="4 5">CCUG56047</strain>
    </source>
</reference>
<dbReference type="NCBIfam" id="NF038134">
    <property type="entry name" value="choice_anch_M"/>
    <property type="match status" value="1"/>
</dbReference>
<evidence type="ECO:0000256" key="2">
    <source>
        <dbReference type="SAM" id="Phobius"/>
    </source>
</evidence>
<name>A0A150H724_9MICO</name>
<dbReference type="AlphaFoldDB" id="A0A150H724"/>
<evidence type="ECO:0000256" key="3">
    <source>
        <dbReference type="SAM" id="SignalP"/>
    </source>
</evidence>
<evidence type="ECO:0000313" key="4">
    <source>
        <dbReference type="EMBL" id="KXZ57906.1"/>
    </source>
</evidence>
<comment type="caution">
    <text evidence="4">The sequence shown here is derived from an EMBL/GenBank/DDBJ whole genome shotgun (WGS) entry which is preliminary data.</text>
</comment>
<dbReference type="PATRIC" id="fig|479117.4.peg.937"/>
<evidence type="ECO:0000256" key="1">
    <source>
        <dbReference type="SAM" id="MobiDB-lite"/>
    </source>
</evidence>
<dbReference type="Proteomes" id="UP000243589">
    <property type="component" value="Unassembled WGS sequence"/>
</dbReference>
<sequence length="308" mass="32253">MTIAKRLSGILAAAMTAAIVASGTSAAAAPADGGQDGLQQKVTSDEAFGSEQVMRSEGHIDLGPKIVEGGLVFAARDDTESTPVWRHLDDLVLQVGDTAKTQIPEGDQYDFTGASTGEDVWIIPQVEQPGVPWLGWNTQDPAFLDGAVDNVTLRFTGAQGPGKVSLFLQNGDFGEPDVLWTADKAADVNVDLNTHTHANWVFTKPGIYLVTVSLSSKRSDGTTSEDTQTIRLAVGDDADPKEAAQAEATQPASGEQDSAQQADSAAEGADPAVLIAIGIGAVAVLAAVFFTVIAVINRRRRAAGDRRE</sequence>
<dbReference type="RefSeq" id="WP_062020769.1">
    <property type="nucleotide sequence ID" value="NZ_LQQC01000010.1"/>
</dbReference>
<keyword evidence="2" id="KW-0472">Membrane</keyword>
<organism evidence="4 5">
    <name type="scientific">Brevibacterium ravenspurgense</name>
    <dbReference type="NCBI Taxonomy" id="479117"/>
    <lineage>
        <taxon>Bacteria</taxon>
        <taxon>Bacillati</taxon>
        <taxon>Actinomycetota</taxon>
        <taxon>Actinomycetes</taxon>
        <taxon>Micrococcales</taxon>
        <taxon>Brevibacteriaceae</taxon>
        <taxon>Brevibacterium</taxon>
    </lineage>
</organism>
<dbReference type="EMBL" id="LQQC01000010">
    <property type="protein sequence ID" value="KXZ57906.1"/>
    <property type="molecule type" value="Genomic_DNA"/>
</dbReference>
<proteinExistence type="predicted"/>
<accession>A0A150H724</accession>
<keyword evidence="2" id="KW-0812">Transmembrane</keyword>
<feature type="signal peptide" evidence="3">
    <location>
        <begin position="1"/>
        <end position="27"/>
    </location>
</feature>
<feature type="chain" id="PRO_5039587808" description="Surface-anchored protein" evidence="3">
    <location>
        <begin position="28"/>
        <end position="308"/>
    </location>
</feature>
<keyword evidence="5" id="KW-1185">Reference proteome</keyword>
<feature type="region of interest" description="Disordered" evidence="1">
    <location>
        <begin position="235"/>
        <end position="265"/>
    </location>
</feature>
<keyword evidence="3" id="KW-0732">Signal</keyword>
<feature type="transmembrane region" description="Helical" evidence="2">
    <location>
        <begin position="272"/>
        <end position="296"/>
    </location>
</feature>
<dbReference type="InterPro" id="IPR022435">
    <property type="entry name" value="Surface-anchored_actinobac"/>
</dbReference>
<evidence type="ECO:0008006" key="6">
    <source>
        <dbReference type="Google" id="ProtNLM"/>
    </source>
</evidence>
<evidence type="ECO:0000313" key="5">
    <source>
        <dbReference type="Proteomes" id="UP000243589"/>
    </source>
</evidence>
<dbReference type="NCBIfam" id="TIGR03769">
    <property type="entry name" value="P_ac_wall_RPT"/>
    <property type="match status" value="1"/>
</dbReference>
<gene>
    <name evidence="4" type="ORF">Bravens_00937</name>
</gene>
<protein>
    <recommendedName>
        <fullName evidence="6">Surface-anchored protein</fullName>
    </recommendedName>
</protein>